<dbReference type="RefSeq" id="XP_033533879.1">
    <property type="nucleotide sequence ID" value="XM_033681877.1"/>
</dbReference>
<gene>
    <name evidence="1 3" type="ORF">P152DRAFT_482286</name>
</gene>
<protein>
    <recommendedName>
        <fullName evidence="4">GPI anchored protein</fullName>
    </recommendedName>
</protein>
<sequence>MDSNLEIPVGLADVPVSIGCKDCTTTGLLELRQGEFELGNFDLPDNETDSASLLESGSIELRLLGFGAHIELQGEIGANGAIPFTLFKYPVFGFNIPGLGVAGLTVAPELIVSWETELSLNFSFGFDVRAPYDSGVFIDLANLTNSSSVGLSDVTVDALPFTSNLTTGSDFSLQLSFKPKIDLGFQLLQNRIKAVLSLGLDLPAFNASFSSRSTAAFDASCAPLAAPRLLGTQTQTLDANDSANIPDLVAGIVGNMTHIAPSFESELELAFALGASIGVRQLPEFNTAVSLFDTAVPLPTRCLAFDTEVGALIAATSVAAKAEESIVASVSAAAVAAASKSASATGAARRQMMGVSGWHYFLIVIGVLCALG</sequence>
<dbReference type="AlphaFoldDB" id="A0A6G1G2K5"/>
<proteinExistence type="predicted"/>
<dbReference type="OrthoDB" id="5382170at2759"/>
<evidence type="ECO:0000313" key="2">
    <source>
        <dbReference type="Proteomes" id="UP000504638"/>
    </source>
</evidence>
<reference evidence="1 3" key="1">
    <citation type="submission" date="2020-01" db="EMBL/GenBank/DDBJ databases">
        <authorList>
            <consortium name="DOE Joint Genome Institute"/>
            <person name="Haridas S."/>
            <person name="Albert R."/>
            <person name="Binder M."/>
            <person name="Bloem J."/>
            <person name="Labutti K."/>
            <person name="Salamov A."/>
            <person name="Andreopoulos B."/>
            <person name="Baker S.E."/>
            <person name="Barry K."/>
            <person name="Bills G."/>
            <person name="Bluhm B.H."/>
            <person name="Cannon C."/>
            <person name="Castanera R."/>
            <person name="Culley D.E."/>
            <person name="Daum C."/>
            <person name="Ezra D."/>
            <person name="Gonzalez J.B."/>
            <person name="Henrissat B."/>
            <person name="Kuo A."/>
            <person name="Liang C."/>
            <person name="Lipzen A."/>
            <person name="Lutzoni F."/>
            <person name="Magnuson J."/>
            <person name="Mondo S."/>
            <person name="Nolan M."/>
            <person name="Ohm R."/>
            <person name="Pangilinan J."/>
            <person name="Park H.-J."/>
            <person name="Ramirez L."/>
            <person name="Alfaro M."/>
            <person name="Sun H."/>
            <person name="Tritt A."/>
            <person name="Yoshinaga Y."/>
            <person name="Zwiers L.-H."/>
            <person name="Turgeon B.G."/>
            <person name="Goodwin S.B."/>
            <person name="Spatafora J.W."/>
            <person name="Crous P.W."/>
            <person name="Grigoriev I.V."/>
        </authorList>
    </citation>
    <scope>NUCLEOTIDE SEQUENCE</scope>
    <source>
        <strain evidence="1 3">CBS 781.70</strain>
    </source>
</reference>
<reference evidence="3" key="3">
    <citation type="submission" date="2025-04" db="UniProtKB">
        <authorList>
            <consortium name="RefSeq"/>
        </authorList>
    </citation>
    <scope>IDENTIFICATION</scope>
    <source>
        <strain evidence="3">CBS 781.70</strain>
    </source>
</reference>
<dbReference type="EMBL" id="ML975158">
    <property type="protein sequence ID" value="KAF1812248.1"/>
    <property type="molecule type" value="Genomic_DNA"/>
</dbReference>
<evidence type="ECO:0000313" key="3">
    <source>
        <dbReference type="RefSeq" id="XP_033533879.1"/>
    </source>
</evidence>
<organism evidence="1">
    <name type="scientific">Eremomyces bilateralis CBS 781.70</name>
    <dbReference type="NCBI Taxonomy" id="1392243"/>
    <lineage>
        <taxon>Eukaryota</taxon>
        <taxon>Fungi</taxon>
        <taxon>Dikarya</taxon>
        <taxon>Ascomycota</taxon>
        <taxon>Pezizomycotina</taxon>
        <taxon>Dothideomycetes</taxon>
        <taxon>Dothideomycetes incertae sedis</taxon>
        <taxon>Eremomycetales</taxon>
        <taxon>Eremomycetaceae</taxon>
        <taxon>Eremomyces</taxon>
    </lineage>
</organism>
<dbReference type="Proteomes" id="UP000504638">
    <property type="component" value="Unplaced"/>
</dbReference>
<evidence type="ECO:0008006" key="4">
    <source>
        <dbReference type="Google" id="ProtNLM"/>
    </source>
</evidence>
<name>A0A6G1G2K5_9PEZI</name>
<accession>A0A6G1G2K5</accession>
<keyword evidence="2" id="KW-1185">Reference proteome</keyword>
<reference evidence="3" key="2">
    <citation type="submission" date="2020-04" db="EMBL/GenBank/DDBJ databases">
        <authorList>
            <consortium name="NCBI Genome Project"/>
        </authorList>
    </citation>
    <scope>NUCLEOTIDE SEQUENCE</scope>
    <source>
        <strain evidence="3">CBS 781.70</strain>
    </source>
</reference>
<dbReference type="GeneID" id="54422447"/>
<evidence type="ECO:0000313" key="1">
    <source>
        <dbReference type="EMBL" id="KAF1812248.1"/>
    </source>
</evidence>